<sequence length="276" mass="30673">MSLFIASLNSGSNGNCYYVGNDNEAVLIDAGISCRETEKRMKRLGLMIEKVKAVFVSHEHTDHINGISTISNKHKLPVYITAETLRHCRLSIAKHLIVPFSANKPTMVGNLSVKAFTKFHDADDPHSFVVESNAVKVAVITDIGITCEQVIHHFKQCHAAFLESNYDETMLATGSYPYHLKKRISGGNGHLSNTQALNLFLTHRPSFMSHLILSHLSKNNNKPEIVENLFAPHAGATKIIVASRYEETQVYEVKGSINNAVPKNKNNKHSQQLALF</sequence>
<dbReference type="InterPro" id="IPR036866">
    <property type="entry name" value="RibonucZ/Hydroxyglut_hydro"/>
</dbReference>
<proteinExistence type="predicted"/>
<feature type="domain" description="Metallo-beta-lactamase" evidence="1">
    <location>
        <begin position="13"/>
        <end position="179"/>
    </location>
</feature>
<dbReference type="SUPFAM" id="SSF56281">
    <property type="entry name" value="Metallo-hydrolase/oxidoreductase"/>
    <property type="match status" value="1"/>
</dbReference>
<dbReference type="EMBL" id="CP042435">
    <property type="protein sequence ID" value="QEC69510.1"/>
    <property type="molecule type" value="Genomic_DNA"/>
</dbReference>
<evidence type="ECO:0000313" key="3">
    <source>
        <dbReference type="Proteomes" id="UP000321533"/>
    </source>
</evidence>
<organism evidence="2 3">
    <name type="scientific">Panacibacter ginsenosidivorans</name>
    <dbReference type="NCBI Taxonomy" id="1813871"/>
    <lineage>
        <taxon>Bacteria</taxon>
        <taxon>Pseudomonadati</taxon>
        <taxon>Bacteroidota</taxon>
        <taxon>Chitinophagia</taxon>
        <taxon>Chitinophagales</taxon>
        <taxon>Chitinophagaceae</taxon>
        <taxon>Panacibacter</taxon>
    </lineage>
</organism>
<dbReference type="InterPro" id="IPR001279">
    <property type="entry name" value="Metallo-B-lactamas"/>
</dbReference>
<accession>A0A5B8VDJ2</accession>
<dbReference type="Pfam" id="PF12706">
    <property type="entry name" value="Lactamase_B_2"/>
    <property type="match status" value="1"/>
</dbReference>
<evidence type="ECO:0000259" key="1">
    <source>
        <dbReference type="SMART" id="SM00849"/>
    </source>
</evidence>
<name>A0A5B8VDJ2_9BACT</name>
<gene>
    <name evidence="2" type="ORF">FRZ67_20205</name>
</gene>
<dbReference type="AlphaFoldDB" id="A0A5B8VDJ2"/>
<dbReference type="GO" id="GO:0016787">
    <property type="term" value="F:hydrolase activity"/>
    <property type="evidence" value="ECO:0007669"/>
    <property type="project" value="UniProtKB-KW"/>
</dbReference>
<keyword evidence="3" id="KW-1185">Reference proteome</keyword>
<dbReference type="SMART" id="SM00849">
    <property type="entry name" value="Lactamase_B"/>
    <property type="match status" value="1"/>
</dbReference>
<protein>
    <submittedName>
        <fullName evidence="2">MBL fold metallo-hydrolase</fullName>
    </submittedName>
</protein>
<dbReference type="Proteomes" id="UP000321533">
    <property type="component" value="Chromosome"/>
</dbReference>
<dbReference type="Gene3D" id="3.60.15.10">
    <property type="entry name" value="Ribonuclease Z/Hydroxyacylglutathione hydrolase-like"/>
    <property type="match status" value="1"/>
</dbReference>
<reference evidence="2 3" key="1">
    <citation type="journal article" date="2016" name="Int. J. Syst. Evol. Microbiol.">
        <title>Panacibacter ginsenosidivorans gen. nov., sp. nov., with ginsenoside converting activity isolated from soil of a ginseng field.</title>
        <authorList>
            <person name="Siddiqi M.Z."/>
            <person name="Muhammad Shafi S."/>
            <person name="Choi K.D."/>
            <person name="Im W.T."/>
        </authorList>
    </citation>
    <scope>NUCLEOTIDE SEQUENCE [LARGE SCALE GENOMIC DNA]</scope>
    <source>
        <strain evidence="2 3">Gsoil1550</strain>
    </source>
</reference>
<dbReference type="RefSeq" id="WP_147192387.1">
    <property type="nucleotide sequence ID" value="NZ_CP042435.1"/>
</dbReference>
<dbReference type="PANTHER" id="PTHR47619">
    <property type="entry name" value="METALLO-HYDROLASE YYCJ-RELATED"/>
    <property type="match status" value="1"/>
</dbReference>
<dbReference type="InterPro" id="IPR052533">
    <property type="entry name" value="WalJ/YycJ-like"/>
</dbReference>
<keyword evidence="2" id="KW-0378">Hydrolase</keyword>
<dbReference type="KEGG" id="pgin:FRZ67_20205"/>
<evidence type="ECO:0000313" key="2">
    <source>
        <dbReference type="EMBL" id="QEC69510.1"/>
    </source>
</evidence>
<dbReference type="OrthoDB" id="9781189at2"/>
<dbReference type="PANTHER" id="PTHR47619:SF1">
    <property type="entry name" value="EXODEOXYRIBONUCLEASE WALJ"/>
    <property type="match status" value="1"/>
</dbReference>